<dbReference type="InterPro" id="IPR013217">
    <property type="entry name" value="Methyltransf_12"/>
</dbReference>
<keyword evidence="2" id="KW-0489">Methyltransferase</keyword>
<comment type="caution">
    <text evidence="2">The sequence shown here is derived from an EMBL/GenBank/DDBJ whole genome shotgun (WGS) entry which is preliminary data.</text>
</comment>
<feature type="domain" description="Methyltransferase type 12" evidence="1">
    <location>
        <begin position="45"/>
        <end position="144"/>
    </location>
</feature>
<dbReference type="GO" id="GO:0032259">
    <property type="term" value="P:methylation"/>
    <property type="evidence" value="ECO:0007669"/>
    <property type="project" value="UniProtKB-KW"/>
</dbReference>
<dbReference type="InterPro" id="IPR029063">
    <property type="entry name" value="SAM-dependent_MTases_sf"/>
</dbReference>
<sequence>MENKYILNQGESDTKRLDSLSEIYDNNSKKFIIENIAENSVAKIIDVGCGQGSITKFFANQYPNAKVIALDISQDQLVISKNKMINETNIEYLSVDIESDSITSELWEKLQSADLIYIRYLLLHLKKWEIFFDNIYKILKKGGQIIIEEPGFPWITYPYSETLQKASVAAQKLLHNLNYKFDCIPHLWEFLNQQNQFKIKNVDFSHPILKTYNQKSLMWMSFAQIKEPLIKAKVYDEVEFNNIVSELKKIAEDPKYIGISLRLIQLHLEKI</sequence>
<keyword evidence="3" id="KW-1185">Reference proteome</keyword>
<organism evidence="2 3">
    <name type="scientific">Spiroplasma platyhelix PALS-1</name>
    <dbReference type="NCBI Taxonomy" id="1276218"/>
    <lineage>
        <taxon>Bacteria</taxon>
        <taxon>Bacillati</taxon>
        <taxon>Mycoplasmatota</taxon>
        <taxon>Mollicutes</taxon>
        <taxon>Entomoplasmatales</taxon>
        <taxon>Spiroplasmataceae</taxon>
        <taxon>Spiroplasma</taxon>
    </lineage>
</organism>
<protein>
    <submittedName>
        <fullName evidence="2">Class I SAM-dependent methyltransferase</fullName>
    </submittedName>
</protein>
<evidence type="ECO:0000313" key="3">
    <source>
        <dbReference type="Proteomes" id="UP000584587"/>
    </source>
</evidence>
<name>A0A846U485_9MOLU</name>
<dbReference type="RefSeq" id="WP_168104741.1">
    <property type="nucleotide sequence ID" value="NZ_CP051215.1"/>
</dbReference>
<evidence type="ECO:0000259" key="1">
    <source>
        <dbReference type="Pfam" id="PF08242"/>
    </source>
</evidence>
<proteinExistence type="predicted"/>
<evidence type="ECO:0000313" key="2">
    <source>
        <dbReference type="EMBL" id="NKE38267.1"/>
    </source>
</evidence>
<dbReference type="SUPFAM" id="SSF53335">
    <property type="entry name" value="S-adenosyl-L-methionine-dependent methyltransferases"/>
    <property type="match status" value="1"/>
</dbReference>
<reference evidence="2 3" key="1">
    <citation type="submission" date="2020-04" db="EMBL/GenBank/DDBJ databases">
        <title>Complete genome sequence of Spiroplasma platyhelix ATCC 51748, an insect isolate.</title>
        <authorList>
            <person name="Green E.A."/>
            <person name="Klassen J.L."/>
        </authorList>
    </citation>
    <scope>NUCLEOTIDE SEQUENCE [LARGE SCALE GENOMIC DNA]</scope>
    <source>
        <strain evidence="2 3">PALS-1</strain>
    </source>
</reference>
<gene>
    <name evidence="2" type="ORF">HER12_00655</name>
</gene>
<dbReference type="GO" id="GO:0008168">
    <property type="term" value="F:methyltransferase activity"/>
    <property type="evidence" value="ECO:0007669"/>
    <property type="project" value="UniProtKB-KW"/>
</dbReference>
<dbReference type="Proteomes" id="UP000584587">
    <property type="component" value="Unassembled WGS sequence"/>
</dbReference>
<dbReference type="EMBL" id="JAAVVK010000001">
    <property type="protein sequence ID" value="NKE38267.1"/>
    <property type="molecule type" value="Genomic_DNA"/>
</dbReference>
<dbReference type="AlphaFoldDB" id="A0A846U485"/>
<dbReference type="Gene3D" id="3.40.50.150">
    <property type="entry name" value="Vaccinia Virus protein VP39"/>
    <property type="match status" value="1"/>
</dbReference>
<accession>A0A846U485</accession>
<dbReference type="CDD" id="cd02440">
    <property type="entry name" value="AdoMet_MTases"/>
    <property type="match status" value="1"/>
</dbReference>
<dbReference type="PANTHER" id="PTHR43861">
    <property type="entry name" value="TRANS-ACONITATE 2-METHYLTRANSFERASE-RELATED"/>
    <property type="match status" value="1"/>
</dbReference>
<keyword evidence="2" id="KW-0808">Transferase</keyword>
<dbReference type="Pfam" id="PF08242">
    <property type="entry name" value="Methyltransf_12"/>
    <property type="match status" value="1"/>
</dbReference>